<dbReference type="SUPFAM" id="SSF81324">
    <property type="entry name" value="Voltage-gated potassium channels"/>
    <property type="match status" value="1"/>
</dbReference>
<keyword evidence="6 8" id="KW-0472">Membrane</keyword>
<evidence type="ECO:0000259" key="9">
    <source>
        <dbReference type="Pfam" id="PF07885"/>
    </source>
</evidence>
<evidence type="ECO:0000256" key="2">
    <source>
        <dbReference type="ARBA" id="ARBA00022448"/>
    </source>
</evidence>
<evidence type="ECO:0000256" key="1">
    <source>
        <dbReference type="ARBA" id="ARBA00004141"/>
    </source>
</evidence>
<reference evidence="10" key="1">
    <citation type="submission" date="2017-09" db="EMBL/GenBank/DDBJ databases">
        <title>Contemporary evolution of a Lepidopteran species, Heliothis virescens, in response to modern agricultural practices.</title>
        <authorList>
            <person name="Fritz M.L."/>
            <person name="Deyonke A.M."/>
            <person name="Papanicolaou A."/>
            <person name="Micinski S."/>
            <person name="Westbrook J."/>
            <person name="Gould F."/>
        </authorList>
    </citation>
    <scope>NUCLEOTIDE SEQUENCE [LARGE SCALE GENOMIC DNA]</scope>
    <source>
        <strain evidence="10">HvINT-</strain>
        <tissue evidence="10">Whole body</tissue>
    </source>
</reference>
<keyword evidence="4 8" id="KW-1133">Transmembrane helix</keyword>
<name>A0A2A4JJN7_HELVI</name>
<accession>A0A2A4JJN7</accession>
<dbReference type="InterPro" id="IPR013099">
    <property type="entry name" value="K_chnl_dom"/>
</dbReference>
<dbReference type="GO" id="GO:0015271">
    <property type="term" value="F:outward rectifier potassium channel activity"/>
    <property type="evidence" value="ECO:0007669"/>
    <property type="project" value="TreeGrafter"/>
</dbReference>
<evidence type="ECO:0000256" key="7">
    <source>
        <dbReference type="ARBA" id="ARBA00023303"/>
    </source>
</evidence>
<dbReference type="GO" id="GO:0022841">
    <property type="term" value="F:potassium ion leak channel activity"/>
    <property type="evidence" value="ECO:0007669"/>
    <property type="project" value="TreeGrafter"/>
</dbReference>
<dbReference type="Gene3D" id="1.10.287.70">
    <property type="match status" value="1"/>
</dbReference>
<evidence type="ECO:0000256" key="8">
    <source>
        <dbReference type="SAM" id="Phobius"/>
    </source>
</evidence>
<organism evidence="10">
    <name type="scientific">Heliothis virescens</name>
    <name type="common">Tobacco budworm moth</name>
    <dbReference type="NCBI Taxonomy" id="7102"/>
    <lineage>
        <taxon>Eukaryota</taxon>
        <taxon>Metazoa</taxon>
        <taxon>Ecdysozoa</taxon>
        <taxon>Arthropoda</taxon>
        <taxon>Hexapoda</taxon>
        <taxon>Insecta</taxon>
        <taxon>Pterygota</taxon>
        <taxon>Neoptera</taxon>
        <taxon>Endopterygota</taxon>
        <taxon>Lepidoptera</taxon>
        <taxon>Glossata</taxon>
        <taxon>Ditrysia</taxon>
        <taxon>Noctuoidea</taxon>
        <taxon>Noctuidae</taxon>
        <taxon>Heliothinae</taxon>
        <taxon>Heliothis</taxon>
    </lineage>
</organism>
<comment type="subcellular location">
    <subcellularLocation>
        <location evidence="1">Membrane</location>
        <topology evidence="1">Multi-pass membrane protein</topology>
    </subcellularLocation>
</comment>
<dbReference type="AlphaFoldDB" id="A0A2A4JJN7"/>
<keyword evidence="5" id="KW-0406">Ion transport</keyword>
<feature type="domain" description="Potassium channel" evidence="9">
    <location>
        <begin position="71"/>
        <end position="130"/>
    </location>
</feature>
<protein>
    <recommendedName>
        <fullName evidence="9">Potassium channel domain-containing protein</fullName>
    </recommendedName>
</protein>
<gene>
    <name evidence="10" type="ORF">B5V51_1077</name>
</gene>
<feature type="transmembrane region" description="Helical" evidence="8">
    <location>
        <begin position="81"/>
        <end position="97"/>
    </location>
</feature>
<keyword evidence="3 8" id="KW-0812">Transmembrane</keyword>
<dbReference type="GO" id="GO:0030322">
    <property type="term" value="P:stabilization of membrane potential"/>
    <property type="evidence" value="ECO:0007669"/>
    <property type="project" value="TreeGrafter"/>
</dbReference>
<dbReference type="STRING" id="7102.A0A2A4JJN7"/>
<dbReference type="EMBL" id="NWSH01001193">
    <property type="protein sequence ID" value="PCG72181.1"/>
    <property type="molecule type" value="Genomic_DNA"/>
</dbReference>
<evidence type="ECO:0000256" key="3">
    <source>
        <dbReference type="ARBA" id="ARBA00022692"/>
    </source>
</evidence>
<dbReference type="PANTHER" id="PTHR11003:SF334">
    <property type="entry name" value="FI03418P"/>
    <property type="match status" value="1"/>
</dbReference>
<evidence type="ECO:0000256" key="6">
    <source>
        <dbReference type="ARBA" id="ARBA00023136"/>
    </source>
</evidence>
<sequence>MFQAIEGGSEMRLDKQMRCARDNLTQYLWQNVTLDLNLFNETAVKERIGTELRNYQTTIVRAVHRGWDGGRSSRQWSFSSSFLYSLTVITTIGYGHLSPKTDWGKVVTILYALLGMPLFLLYLTNVVQACAQELSRACGGAARSDEWWAARGLDVADWHALAANTLVEVFDTEVLVALEAHEARLALERGEAERAWAARCGRHAAPPDVLAERDDWGAATPSGVWCEWGGSALPRVSLPALEALAFSPRAPLHPPVPHPAAVALVLHNRESDNPVPLDSELCAEILRSLEDAPDCDDKRGNGDADEVERVGGGAMCRWTLTGRGVRLRADLASPEDVTLDTERHHGTSV</sequence>
<evidence type="ECO:0000256" key="5">
    <source>
        <dbReference type="ARBA" id="ARBA00023065"/>
    </source>
</evidence>
<dbReference type="PANTHER" id="PTHR11003">
    <property type="entry name" value="POTASSIUM CHANNEL, SUBFAMILY K"/>
    <property type="match status" value="1"/>
</dbReference>
<keyword evidence="7" id="KW-0407">Ion channel</keyword>
<keyword evidence="2" id="KW-0813">Transport</keyword>
<feature type="transmembrane region" description="Helical" evidence="8">
    <location>
        <begin position="109"/>
        <end position="127"/>
    </location>
</feature>
<evidence type="ECO:0000256" key="4">
    <source>
        <dbReference type="ARBA" id="ARBA00022989"/>
    </source>
</evidence>
<dbReference type="InterPro" id="IPR003280">
    <property type="entry name" value="2pore_dom_K_chnl"/>
</dbReference>
<dbReference type="GO" id="GO:0005886">
    <property type="term" value="C:plasma membrane"/>
    <property type="evidence" value="ECO:0007669"/>
    <property type="project" value="TreeGrafter"/>
</dbReference>
<comment type="caution">
    <text evidence="10">The sequence shown here is derived from an EMBL/GenBank/DDBJ whole genome shotgun (WGS) entry which is preliminary data.</text>
</comment>
<proteinExistence type="predicted"/>
<evidence type="ECO:0000313" key="10">
    <source>
        <dbReference type="EMBL" id="PCG72181.1"/>
    </source>
</evidence>
<dbReference type="Pfam" id="PF07885">
    <property type="entry name" value="Ion_trans_2"/>
    <property type="match status" value="1"/>
</dbReference>